<dbReference type="PROSITE" id="PS00178">
    <property type="entry name" value="AA_TRNA_LIGASE_I"/>
    <property type="match status" value="1"/>
</dbReference>
<evidence type="ECO:0000256" key="7">
    <source>
        <dbReference type="ARBA" id="ARBA00023146"/>
    </source>
</evidence>
<dbReference type="FunFam" id="1.10.730.10:FF:000006">
    <property type="entry name" value="Arginyl-tRNA synthetase 2, mitochondrial"/>
    <property type="match status" value="1"/>
</dbReference>
<evidence type="ECO:0000256" key="8">
    <source>
        <dbReference type="ARBA" id="ARBA00033033"/>
    </source>
</evidence>
<dbReference type="InterPro" id="IPR014729">
    <property type="entry name" value="Rossmann-like_a/b/a_fold"/>
</dbReference>
<dbReference type="GO" id="GO:0005524">
    <property type="term" value="F:ATP binding"/>
    <property type="evidence" value="ECO:0007669"/>
    <property type="project" value="UniProtKB-KW"/>
</dbReference>
<keyword evidence="3 12" id="KW-0436">Ligase</keyword>
<dbReference type="GO" id="GO:0006420">
    <property type="term" value="P:arginyl-tRNA aminoacylation"/>
    <property type="evidence" value="ECO:0007669"/>
    <property type="project" value="InterPro"/>
</dbReference>
<dbReference type="EC" id="6.1.1.19" evidence="2"/>
<evidence type="ECO:0000256" key="6">
    <source>
        <dbReference type="ARBA" id="ARBA00022917"/>
    </source>
</evidence>
<dbReference type="PRINTS" id="PR01038">
    <property type="entry name" value="TRNASYNTHARG"/>
</dbReference>
<dbReference type="InterPro" id="IPR001412">
    <property type="entry name" value="aa-tRNA-synth_I_CS"/>
</dbReference>
<dbReference type="GO" id="GO:0005739">
    <property type="term" value="C:mitochondrion"/>
    <property type="evidence" value="ECO:0007669"/>
    <property type="project" value="TreeGrafter"/>
</dbReference>
<organism evidence="14 15">
    <name type="scientific">Danionella cerebrum</name>
    <dbReference type="NCBI Taxonomy" id="2873325"/>
    <lineage>
        <taxon>Eukaryota</taxon>
        <taxon>Metazoa</taxon>
        <taxon>Chordata</taxon>
        <taxon>Craniata</taxon>
        <taxon>Vertebrata</taxon>
        <taxon>Euteleostomi</taxon>
        <taxon>Actinopterygii</taxon>
        <taxon>Neopterygii</taxon>
        <taxon>Teleostei</taxon>
        <taxon>Ostariophysi</taxon>
        <taxon>Cypriniformes</taxon>
        <taxon>Danionidae</taxon>
        <taxon>Danioninae</taxon>
        <taxon>Danionella</taxon>
    </lineage>
</organism>
<evidence type="ECO:0000256" key="5">
    <source>
        <dbReference type="ARBA" id="ARBA00022840"/>
    </source>
</evidence>
<gene>
    <name evidence="14" type="ORF">DNTS_035820</name>
</gene>
<evidence type="ECO:0000256" key="2">
    <source>
        <dbReference type="ARBA" id="ARBA00012837"/>
    </source>
</evidence>
<sequence>MACFFRRSVALQLSKVCGLSEDLLVPLISASPASKKQSFADLQVFVKDLVQNEASVPNGDLGKTAQTLANQLKPDAVVEDVIVTDRGVLRFRLNKHLLAQKLLESISAFPDGFGVKSDLLSSLPRRRTLVEFSSPNIAKKFHAGHLRSTIIGNFIANLKQALGNEVIRVNYLGDWGMQFGLLGAGFERFGSREKLQSQPLQHLFDVYVQVNREAQSDESISSAAAEFFRRLERSEEEAMKIWRHFRDITIHEYQLIYKRLGVDFDHYSGESFHSNQTQNVLEELRRKGFLKTTLKGTAAVDLSESGDLSNFATLVRSDGTSLYLTRCVNTPSRIFINIPRSLTDKSQSVHFQRLFSILSLLGHQWAQRCHHVPFGLVQGMSTRRGELVFLEDLLNEAQNRMMQNMVRSQTSKDLEDPEQTAERVAVSALIVQDFKGPLISDYKFDWDKVLQAQGDTGVFLQYTHARLCSLLRCQVCELSPCTDFSSLVDNWSVSLFQHLLRYDEVLLQSVRELQPRYMVRFLLILSHLAASAHRELPVKGSPAAVAQARLHLFHSVRCVLASGMRILGITPVDKM</sequence>
<dbReference type="InterPro" id="IPR035684">
    <property type="entry name" value="ArgRS_core"/>
</dbReference>
<evidence type="ECO:0000256" key="3">
    <source>
        <dbReference type="ARBA" id="ARBA00022598"/>
    </source>
</evidence>
<evidence type="ECO:0000256" key="12">
    <source>
        <dbReference type="RuleBase" id="RU363038"/>
    </source>
</evidence>
<dbReference type="SMART" id="SM00836">
    <property type="entry name" value="DALR_1"/>
    <property type="match status" value="1"/>
</dbReference>
<dbReference type="Proteomes" id="UP000316079">
    <property type="component" value="Unassembled WGS sequence"/>
</dbReference>
<dbReference type="GO" id="GO:0004814">
    <property type="term" value="F:arginine-tRNA ligase activity"/>
    <property type="evidence" value="ECO:0007669"/>
    <property type="project" value="UniProtKB-EC"/>
</dbReference>
<dbReference type="Gene3D" id="3.30.1360.70">
    <property type="entry name" value="Arginyl tRNA synthetase N-terminal domain"/>
    <property type="match status" value="1"/>
</dbReference>
<keyword evidence="5 12" id="KW-0067">ATP-binding</keyword>
<evidence type="ECO:0000256" key="11">
    <source>
        <dbReference type="ARBA" id="ARBA00049595"/>
    </source>
</evidence>
<evidence type="ECO:0000259" key="13">
    <source>
        <dbReference type="SMART" id="SM00836"/>
    </source>
</evidence>
<dbReference type="Gene3D" id="3.40.50.620">
    <property type="entry name" value="HUPs"/>
    <property type="match status" value="1"/>
</dbReference>
<protein>
    <recommendedName>
        <fullName evidence="9">Probable arginine--tRNA ligase, mitochondrial</fullName>
        <ecNumber evidence="2">6.1.1.19</ecNumber>
    </recommendedName>
    <alternativeName>
        <fullName evidence="8">Arginyl-tRNA synthetase</fullName>
    </alternativeName>
</protein>
<dbReference type="PANTHER" id="PTHR11956">
    <property type="entry name" value="ARGINYL-TRNA SYNTHETASE"/>
    <property type="match status" value="1"/>
</dbReference>
<name>A0A553Q3G9_9TELE</name>
<dbReference type="STRING" id="623744.A0A553Q3G9"/>
<dbReference type="Gene3D" id="1.10.730.10">
    <property type="entry name" value="Isoleucyl-tRNA Synthetase, Domain 1"/>
    <property type="match status" value="1"/>
</dbReference>
<keyword evidence="4 12" id="KW-0547">Nucleotide-binding</keyword>
<keyword evidence="7 12" id="KW-0030">Aminoacyl-tRNA synthetase</keyword>
<dbReference type="Pfam" id="PF00750">
    <property type="entry name" value="tRNA-synt_1d"/>
    <property type="match status" value="1"/>
</dbReference>
<dbReference type="AlphaFoldDB" id="A0A553Q3G9"/>
<evidence type="ECO:0000256" key="1">
    <source>
        <dbReference type="ARBA" id="ARBA00005594"/>
    </source>
</evidence>
<dbReference type="SUPFAM" id="SSF52374">
    <property type="entry name" value="Nucleotidylyl transferase"/>
    <property type="match status" value="1"/>
</dbReference>
<dbReference type="SUPFAM" id="SSF47323">
    <property type="entry name" value="Anticodon-binding domain of a subclass of class I aminoacyl-tRNA synthetases"/>
    <property type="match status" value="1"/>
</dbReference>
<feature type="domain" description="DALR anticodon binding" evidence="13">
    <location>
        <begin position="460"/>
        <end position="575"/>
    </location>
</feature>
<dbReference type="PANTHER" id="PTHR11956:SF11">
    <property type="entry name" value="ARGININE--TRNA LIGASE, MITOCHONDRIAL-RELATED"/>
    <property type="match status" value="1"/>
</dbReference>
<comment type="catalytic activity">
    <reaction evidence="10">
        <text>tRNA(Arg) + L-arginine + ATP = L-arginyl-tRNA(Arg) + AMP + diphosphate</text>
        <dbReference type="Rhea" id="RHEA:20301"/>
        <dbReference type="Rhea" id="RHEA-COMP:9658"/>
        <dbReference type="Rhea" id="RHEA-COMP:9673"/>
        <dbReference type="ChEBI" id="CHEBI:30616"/>
        <dbReference type="ChEBI" id="CHEBI:32682"/>
        <dbReference type="ChEBI" id="CHEBI:33019"/>
        <dbReference type="ChEBI" id="CHEBI:78442"/>
        <dbReference type="ChEBI" id="CHEBI:78513"/>
        <dbReference type="ChEBI" id="CHEBI:456215"/>
        <dbReference type="EC" id="6.1.1.19"/>
    </reaction>
</comment>
<dbReference type="InterPro" id="IPR036695">
    <property type="entry name" value="Arg-tRNA-synth_N_sf"/>
</dbReference>
<evidence type="ECO:0000313" key="15">
    <source>
        <dbReference type="Proteomes" id="UP000316079"/>
    </source>
</evidence>
<dbReference type="InterPro" id="IPR009080">
    <property type="entry name" value="tRNAsynth_Ia_anticodon-bd"/>
</dbReference>
<dbReference type="Pfam" id="PF05746">
    <property type="entry name" value="DALR_1"/>
    <property type="match status" value="1"/>
</dbReference>
<dbReference type="GO" id="GO:0032543">
    <property type="term" value="P:mitochondrial translation"/>
    <property type="evidence" value="ECO:0007669"/>
    <property type="project" value="TreeGrafter"/>
</dbReference>
<evidence type="ECO:0000256" key="10">
    <source>
        <dbReference type="ARBA" id="ARBA00049339"/>
    </source>
</evidence>
<evidence type="ECO:0000256" key="9">
    <source>
        <dbReference type="ARBA" id="ARBA00039495"/>
    </source>
</evidence>
<dbReference type="FunFam" id="3.40.50.620:FF:000058">
    <property type="entry name" value="Mitochondrial arginyl-tRNA synthetase"/>
    <property type="match status" value="1"/>
</dbReference>
<dbReference type="EMBL" id="SRMA01026400">
    <property type="protein sequence ID" value="TRY84466.1"/>
    <property type="molecule type" value="Genomic_DNA"/>
</dbReference>
<reference evidence="14 15" key="1">
    <citation type="journal article" date="2019" name="Sci. Data">
        <title>Hybrid genome assembly and annotation of Danionella translucida.</title>
        <authorList>
            <person name="Kadobianskyi M."/>
            <person name="Schulze L."/>
            <person name="Schuelke M."/>
            <person name="Judkewitz B."/>
        </authorList>
    </citation>
    <scope>NUCLEOTIDE SEQUENCE [LARGE SCALE GENOMIC DNA]</scope>
    <source>
        <strain evidence="14 15">Bolton</strain>
    </source>
</reference>
<evidence type="ECO:0000256" key="4">
    <source>
        <dbReference type="ARBA" id="ARBA00022741"/>
    </source>
</evidence>
<dbReference type="InterPro" id="IPR001278">
    <property type="entry name" value="Arg-tRNA-ligase"/>
</dbReference>
<keyword evidence="15" id="KW-1185">Reference proteome</keyword>
<comment type="function">
    <text evidence="11">Catalyzes the attachment of arginine to tRNA(Arg) in a two-step reaction: arginine is first activated by ATP to form Arg-AMP and then transferred to the acceptor end of tRNA(Arg).</text>
</comment>
<dbReference type="InterPro" id="IPR008909">
    <property type="entry name" value="DALR_anticod-bd"/>
</dbReference>
<accession>A0A553Q3G9</accession>
<proteinExistence type="inferred from homology"/>
<dbReference type="NCBIfam" id="TIGR00456">
    <property type="entry name" value="argS"/>
    <property type="match status" value="1"/>
</dbReference>
<comment type="caution">
    <text evidence="14">The sequence shown here is derived from an EMBL/GenBank/DDBJ whole genome shotgun (WGS) entry which is preliminary data.</text>
</comment>
<evidence type="ECO:0000313" key="14">
    <source>
        <dbReference type="EMBL" id="TRY84466.1"/>
    </source>
</evidence>
<keyword evidence="6 12" id="KW-0648">Protein biosynthesis</keyword>
<dbReference type="OrthoDB" id="68056at2759"/>
<comment type="similarity">
    <text evidence="1 12">Belongs to the class-I aminoacyl-tRNA synthetase family.</text>
</comment>